<gene>
    <name evidence="1" type="ORF">THAPSDRAFT_4046</name>
</gene>
<reference evidence="1 2" key="2">
    <citation type="journal article" date="2008" name="Nature">
        <title>The Phaeodactylum genome reveals the evolutionary history of diatom genomes.</title>
        <authorList>
            <person name="Bowler C."/>
            <person name="Allen A.E."/>
            <person name="Badger J.H."/>
            <person name="Grimwood J."/>
            <person name="Jabbari K."/>
            <person name="Kuo A."/>
            <person name="Maheswari U."/>
            <person name="Martens C."/>
            <person name="Maumus F."/>
            <person name="Otillar R.P."/>
            <person name="Rayko E."/>
            <person name="Salamov A."/>
            <person name="Vandepoele K."/>
            <person name="Beszteri B."/>
            <person name="Gruber A."/>
            <person name="Heijde M."/>
            <person name="Katinka M."/>
            <person name="Mock T."/>
            <person name="Valentin K."/>
            <person name="Verret F."/>
            <person name="Berges J.A."/>
            <person name="Brownlee C."/>
            <person name="Cadoret J.P."/>
            <person name="Chiovitti A."/>
            <person name="Choi C.J."/>
            <person name="Coesel S."/>
            <person name="De Martino A."/>
            <person name="Detter J.C."/>
            <person name="Durkin C."/>
            <person name="Falciatore A."/>
            <person name="Fournet J."/>
            <person name="Haruta M."/>
            <person name="Huysman M.J."/>
            <person name="Jenkins B.D."/>
            <person name="Jiroutova K."/>
            <person name="Jorgensen R.E."/>
            <person name="Joubert Y."/>
            <person name="Kaplan A."/>
            <person name="Kroger N."/>
            <person name="Kroth P.G."/>
            <person name="La Roche J."/>
            <person name="Lindquist E."/>
            <person name="Lommer M."/>
            <person name="Martin-Jezequel V."/>
            <person name="Lopez P.J."/>
            <person name="Lucas S."/>
            <person name="Mangogna M."/>
            <person name="McGinnis K."/>
            <person name="Medlin L.K."/>
            <person name="Montsant A."/>
            <person name="Oudot-Le Secq M.P."/>
            <person name="Napoli C."/>
            <person name="Obornik M."/>
            <person name="Parker M.S."/>
            <person name="Petit J.L."/>
            <person name="Porcel B.M."/>
            <person name="Poulsen N."/>
            <person name="Robison M."/>
            <person name="Rychlewski L."/>
            <person name="Rynearson T.A."/>
            <person name="Schmutz J."/>
            <person name="Shapiro H."/>
            <person name="Siaut M."/>
            <person name="Stanley M."/>
            <person name="Sussman M.R."/>
            <person name="Taylor A.R."/>
            <person name="Vardi A."/>
            <person name="von Dassow P."/>
            <person name="Vyverman W."/>
            <person name="Willis A."/>
            <person name="Wyrwicz L.S."/>
            <person name="Rokhsar D.S."/>
            <person name="Weissenbach J."/>
            <person name="Armbrust E.V."/>
            <person name="Green B.R."/>
            <person name="Van de Peer Y."/>
            <person name="Grigoriev I.V."/>
        </authorList>
    </citation>
    <scope>NUCLEOTIDE SEQUENCE [LARGE SCALE GENOMIC DNA]</scope>
    <source>
        <strain evidence="1 2">CCMP1335</strain>
    </source>
</reference>
<dbReference type="Pfam" id="PF04445">
    <property type="entry name" value="SAM_MT"/>
    <property type="match status" value="1"/>
</dbReference>
<dbReference type="GO" id="GO:0008990">
    <property type="term" value="F:rRNA (guanine-N2-)-methyltransferase activity"/>
    <property type="evidence" value="ECO:0007669"/>
    <property type="project" value="InterPro"/>
</dbReference>
<accession>B8BWP8</accession>
<dbReference type="KEGG" id="tps:THAPSDRAFT_4046"/>
<dbReference type="Proteomes" id="UP000001449">
    <property type="component" value="Chromosome 3"/>
</dbReference>
<dbReference type="SUPFAM" id="SSF53335">
    <property type="entry name" value="S-adenosyl-L-methionine-dependent methyltransferases"/>
    <property type="match status" value="1"/>
</dbReference>
<dbReference type="PANTHER" id="PTHR36112">
    <property type="entry name" value="RIBOSOMAL RNA SMALL SUBUNIT METHYLTRANSFERASE J"/>
    <property type="match status" value="1"/>
</dbReference>
<dbReference type="STRING" id="35128.B8BWP8"/>
<sequence>MPPVVNGDAQPGNLQRRVAILLPGYTTRDDTNTEEDDSPWQQYSIEHLNKIAVRLKLPIIDNTKSIDDDEADVGYSHCITTVPYPRVNSYALAIHANPPTPSSQTKRRKKSSMKLDSFFVDLCPPSDTRLGYRMNRMSGNQSNGRGGGELLLKALGLGKLLSERQSNTNDAEDETRPLVVYDLTAGLARDSLVILTSTFGNNASDQSSSLVKLHMIERDPIVASLVSDAMRRLHMLAGSSVDAEDIKVAESERNNARRLVQSLSMEEGDAISVLEKLLLQPPTEYAVLYPPDICYLDPMFPPRKKKSSAVKKDMAMLHSLLGTAFFNEDFKSDSTNLVSTTEDVRIQEERTLLAKACDAALKRVVVKRPASSPPLGFLDNAGVGKDGNEVVRKPSYDVRGSVNRWDVYINS</sequence>
<dbReference type="PaxDb" id="35128-Thaps4046"/>
<dbReference type="GeneID" id="7452780"/>
<name>B8BWP8_THAPS</name>
<proteinExistence type="predicted"/>
<dbReference type="InParanoid" id="B8BWP8"/>
<dbReference type="eggNOG" id="ENOG502SA1Z">
    <property type="taxonomic scope" value="Eukaryota"/>
</dbReference>
<dbReference type="PANTHER" id="PTHR36112:SF1">
    <property type="entry name" value="RIBOSOMAL RNA SMALL SUBUNIT METHYLTRANSFERASE J"/>
    <property type="match status" value="1"/>
</dbReference>
<dbReference type="HOGENOM" id="CLU_669972_0_0_1"/>
<dbReference type="InterPro" id="IPR029063">
    <property type="entry name" value="SAM-dependent_MTases_sf"/>
</dbReference>
<dbReference type="AlphaFoldDB" id="B8BWP8"/>
<dbReference type="InterPro" id="IPR007536">
    <property type="entry name" value="16SrRNA_methylTrfase_J"/>
</dbReference>
<evidence type="ECO:0000313" key="2">
    <source>
        <dbReference type="Proteomes" id="UP000001449"/>
    </source>
</evidence>
<organism evidence="1 2">
    <name type="scientific">Thalassiosira pseudonana</name>
    <name type="common">Marine diatom</name>
    <name type="synonym">Cyclotella nana</name>
    <dbReference type="NCBI Taxonomy" id="35128"/>
    <lineage>
        <taxon>Eukaryota</taxon>
        <taxon>Sar</taxon>
        <taxon>Stramenopiles</taxon>
        <taxon>Ochrophyta</taxon>
        <taxon>Bacillariophyta</taxon>
        <taxon>Coscinodiscophyceae</taxon>
        <taxon>Thalassiosirophycidae</taxon>
        <taxon>Thalassiosirales</taxon>
        <taxon>Thalassiosiraceae</taxon>
        <taxon>Thalassiosira</taxon>
    </lineage>
</organism>
<dbReference type="Gene3D" id="3.40.50.150">
    <property type="entry name" value="Vaccinia Virus protein VP39"/>
    <property type="match status" value="1"/>
</dbReference>
<dbReference type="EMBL" id="CM000640">
    <property type="protein sequence ID" value="EED94551.1"/>
    <property type="molecule type" value="Genomic_DNA"/>
</dbReference>
<reference evidence="1 2" key="1">
    <citation type="journal article" date="2004" name="Science">
        <title>The genome of the diatom Thalassiosira pseudonana: ecology, evolution, and metabolism.</title>
        <authorList>
            <person name="Armbrust E.V."/>
            <person name="Berges J.A."/>
            <person name="Bowler C."/>
            <person name="Green B.R."/>
            <person name="Martinez D."/>
            <person name="Putnam N.H."/>
            <person name="Zhou S."/>
            <person name="Allen A.E."/>
            <person name="Apt K.E."/>
            <person name="Bechner M."/>
            <person name="Brzezinski M.A."/>
            <person name="Chaal B.K."/>
            <person name="Chiovitti A."/>
            <person name="Davis A.K."/>
            <person name="Demarest M.S."/>
            <person name="Detter J.C."/>
            <person name="Glavina T."/>
            <person name="Goodstein D."/>
            <person name="Hadi M.Z."/>
            <person name="Hellsten U."/>
            <person name="Hildebrand M."/>
            <person name="Jenkins B.D."/>
            <person name="Jurka J."/>
            <person name="Kapitonov V.V."/>
            <person name="Kroger N."/>
            <person name="Lau W.W."/>
            <person name="Lane T.W."/>
            <person name="Larimer F.W."/>
            <person name="Lippmeier J.C."/>
            <person name="Lucas S."/>
            <person name="Medina M."/>
            <person name="Montsant A."/>
            <person name="Obornik M."/>
            <person name="Parker M.S."/>
            <person name="Palenik B."/>
            <person name="Pazour G.J."/>
            <person name="Richardson P.M."/>
            <person name="Rynearson T.A."/>
            <person name="Saito M.A."/>
            <person name="Schwartz D.C."/>
            <person name="Thamatrakoln K."/>
            <person name="Valentin K."/>
            <person name="Vardi A."/>
            <person name="Wilkerson F.P."/>
            <person name="Rokhsar D.S."/>
        </authorList>
    </citation>
    <scope>NUCLEOTIDE SEQUENCE [LARGE SCALE GENOMIC DNA]</scope>
    <source>
        <strain evidence="1 2">CCMP1335</strain>
    </source>
</reference>
<evidence type="ECO:0000313" key="1">
    <source>
        <dbReference type="EMBL" id="EED94551.1"/>
    </source>
</evidence>
<dbReference type="OMA" id="RRREDQW"/>
<keyword evidence="2" id="KW-1185">Reference proteome</keyword>
<protein>
    <submittedName>
        <fullName evidence="1">Uncharacterized protein</fullName>
    </submittedName>
</protein>
<dbReference type="RefSeq" id="XP_002289115.1">
    <property type="nucleotide sequence ID" value="XM_002289079.1"/>
</dbReference>